<dbReference type="GO" id="GO:0110001">
    <property type="term" value="C:toxin-antitoxin complex"/>
    <property type="evidence" value="ECO:0007669"/>
    <property type="project" value="InterPro"/>
</dbReference>
<dbReference type="OMA" id="VYKYFSA"/>
<comment type="similarity">
    <text evidence="4">Belongs to the HepT RNase toxin family.</text>
</comment>
<protein>
    <submittedName>
        <fullName evidence="5">DUF86 domain-containing protein</fullName>
    </submittedName>
</protein>
<evidence type="ECO:0000313" key="6">
    <source>
        <dbReference type="Proteomes" id="UP000554766"/>
    </source>
</evidence>
<dbReference type="InterPro" id="IPR037038">
    <property type="entry name" value="HepT-like_sf"/>
</dbReference>
<keyword evidence="1" id="KW-1277">Toxin-antitoxin system</keyword>
<gene>
    <name evidence="5" type="ORF">HC235_00880</name>
</gene>
<name>A0A7L4P7S4_9CREN</name>
<reference evidence="5 6" key="1">
    <citation type="journal article" date="2020" name="Nat. Commun.">
        <title>The structures of two archaeal type IV pili illuminate evolutionary relationships.</title>
        <authorList>
            <person name="Wang F."/>
            <person name="Baquero D.P."/>
            <person name="Su Z."/>
            <person name="Beltran L.C."/>
            <person name="Prangishvili D."/>
            <person name="Krupovic M."/>
            <person name="Egelman E.H."/>
        </authorList>
    </citation>
    <scope>NUCLEOTIDE SEQUENCE [LARGE SCALE GENOMIC DNA]</scope>
    <source>
        <strain evidence="5 6">2GA</strain>
    </source>
</reference>
<dbReference type="Pfam" id="PF01934">
    <property type="entry name" value="HepT-like"/>
    <property type="match status" value="1"/>
</dbReference>
<evidence type="ECO:0000256" key="4">
    <source>
        <dbReference type="ARBA" id="ARBA00024207"/>
    </source>
</evidence>
<dbReference type="Proteomes" id="UP000554766">
    <property type="component" value="Unassembled WGS sequence"/>
</dbReference>
<keyword evidence="6" id="KW-1185">Reference proteome</keyword>
<dbReference type="EMBL" id="JAAVJF010000001">
    <property type="protein sequence ID" value="NYR14547.1"/>
    <property type="molecule type" value="Genomic_DNA"/>
</dbReference>
<sequence length="137" mass="15354">MGAIERLLKQLLHYTALLDGIGVGDLEDVYKYFSAVYLLQAQAQSLIDIVSRAASALGFEVEGYIDAGGKLARAGLLSDDEFNRYKTVVRFRNIVIHQYAAVDIGVIRRIIGKREYREVAKIAVKLVEELRRRGVDP</sequence>
<accession>A0A7L4P7S4</accession>
<dbReference type="GO" id="GO:0004540">
    <property type="term" value="F:RNA nuclease activity"/>
    <property type="evidence" value="ECO:0007669"/>
    <property type="project" value="InterPro"/>
</dbReference>
<dbReference type="PANTHER" id="PTHR33397:SF5">
    <property type="entry name" value="RNASE YUTE-RELATED"/>
    <property type="match status" value="1"/>
</dbReference>
<dbReference type="InterPro" id="IPR008201">
    <property type="entry name" value="HepT-like"/>
</dbReference>
<dbReference type="AlphaFoldDB" id="A0A7L4P7S4"/>
<proteinExistence type="inferred from homology"/>
<keyword evidence="2" id="KW-0540">Nuclease</keyword>
<evidence type="ECO:0000256" key="1">
    <source>
        <dbReference type="ARBA" id="ARBA00022649"/>
    </source>
</evidence>
<organism evidence="5 6">
    <name type="scientific">Pyrobaculum arsenaticum</name>
    <dbReference type="NCBI Taxonomy" id="121277"/>
    <lineage>
        <taxon>Archaea</taxon>
        <taxon>Thermoproteota</taxon>
        <taxon>Thermoprotei</taxon>
        <taxon>Thermoproteales</taxon>
        <taxon>Thermoproteaceae</taxon>
        <taxon>Pyrobaculum</taxon>
    </lineage>
</organism>
<dbReference type="InterPro" id="IPR052379">
    <property type="entry name" value="Type_VII_TA_RNase"/>
</dbReference>
<dbReference type="PANTHER" id="PTHR33397">
    <property type="entry name" value="UPF0331 PROTEIN YUTE"/>
    <property type="match status" value="1"/>
</dbReference>
<keyword evidence="3" id="KW-0378">Hydrolase</keyword>
<evidence type="ECO:0000313" key="5">
    <source>
        <dbReference type="EMBL" id="NYR14547.1"/>
    </source>
</evidence>
<dbReference type="GO" id="GO:0016787">
    <property type="term" value="F:hydrolase activity"/>
    <property type="evidence" value="ECO:0007669"/>
    <property type="project" value="UniProtKB-KW"/>
</dbReference>
<comment type="caution">
    <text evidence="5">The sequence shown here is derived from an EMBL/GenBank/DDBJ whole genome shotgun (WGS) entry which is preliminary data.</text>
</comment>
<evidence type="ECO:0000256" key="2">
    <source>
        <dbReference type="ARBA" id="ARBA00022722"/>
    </source>
</evidence>
<dbReference type="Gene3D" id="1.20.120.580">
    <property type="entry name" value="bsu32300-like"/>
    <property type="match status" value="1"/>
</dbReference>
<evidence type="ECO:0000256" key="3">
    <source>
        <dbReference type="ARBA" id="ARBA00022801"/>
    </source>
</evidence>